<feature type="signal peptide" evidence="19">
    <location>
        <begin position="1"/>
        <end position="32"/>
    </location>
</feature>
<comment type="subcellular location">
    <subcellularLocation>
        <location evidence="1">Membrane</location>
        <topology evidence="1">Single-pass membrane protein</topology>
    </subcellularLocation>
</comment>
<feature type="domain" description="Protein kinase" evidence="20">
    <location>
        <begin position="345"/>
        <end position="619"/>
    </location>
</feature>
<dbReference type="Gene3D" id="3.80.10.10">
    <property type="entry name" value="Ribonuclease Inhibitor"/>
    <property type="match status" value="2"/>
</dbReference>
<dbReference type="AlphaFoldDB" id="A0AAP0QPZ2"/>
<reference evidence="21 22" key="1">
    <citation type="submission" date="2024-05" db="EMBL/GenBank/DDBJ databases">
        <title>Haplotype-resolved chromosome-level genome assembly of Huyou (Citrus changshanensis).</title>
        <authorList>
            <person name="Miao C."/>
            <person name="Chen W."/>
            <person name="Wu Y."/>
            <person name="Wang L."/>
            <person name="Zhao S."/>
            <person name="Grierson D."/>
            <person name="Xu C."/>
            <person name="Chen K."/>
        </authorList>
    </citation>
    <scope>NUCLEOTIDE SEQUENCE [LARGE SCALE GENOMIC DNA]</scope>
    <source>
        <strain evidence="21">01-14</strain>
        <tissue evidence="21">Leaf</tissue>
    </source>
</reference>
<dbReference type="InterPro" id="IPR011009">
    <property type="entry name" value="Kinase-like_dom_sf"/>
</dbReference>
<keyword evidence="7 18" id="KW-0812">Transmembrane</keyword>
<keyword evidence="13 18" id="KW-1133">Transmembrane helix</keyword>
<evidence type="ECO:0000256" key="4">
    <source>
        <dbReference type="ARBA" id="ARBA00022553"/>
    </source>
</evidence>
<keyword evidence="10" id="KW-0547">Nucleotide-binding</keyword>
<keyword evidence="14 18" id="KW-0472">Membrane</keyword>
<evidence type="ECO:0000256" key="1">
    <source>
        <dbReference type="ARBA" id="ARBA00004167"/>
    </source>
</evidence>
<keyword evidence="6" id="KW-0808">Transferase</keyword>
<evidence type="ECO:0000256" key="10">
    <source>
        <dbReference type="ARBA" id="ARBA00022741"/>
    </source>
</evidence>
<dbReference type="SUPFAM" id="SSF52058">
    <property type="entry name" value="L domain-like"/>
    <property type="match status" value="1"/>
</dbReference>
<dbReference type="InterPro" id="IPR046959">
    <property type="entry name" value="PRK1-6/SRF4-like"/>
</dbReference>
<evidence type="ECO:0000256" key="16">
    <source>
        <dbReference type="ARBA" id="ARBA00047899"/>
    </source>
</evidence>
<evidence type="ECO:0000256" key="14">
    <source>
        <dbReference type="ARBA" id="ARBA00023136"/>
    </source>
</evidence>
<evidence type="ECO:0000256" key="3">
    <source>
        <dbReference type="ARBA" id="ARBA00012513"/>
    </source>
</evidence>
<dbReference type="EC" id="2.7.11.1" evidence="3"/>
<keyword evidence="12" id="KW-0067">ATP-binding</keyword>
<feature type="transmembrane region" description="Helical" evidence="18">
    <location>
        <begin position="250"/>
        <end position="271"/>
    </location>
</feature>
<dbReference type="Gene3D" id="3.30.200.20">
    <property type="entry name" value="Phosphorylase Kinase, domain 1"/>
    <property type="match status" value="1"/>
</dbReference>
<accession>A0AAP0QPZ2</accession>
<protein>
    <recommendedName>
        <fullName evidence="3">non-specific serine/threonine protein kinase</fullName>
        <ecNumber evidence="3">2.7.11.1</ecNumber>
    </recommendedName>
</protein>
<organism evidence="21 22">
    <name type="scientific">Citrus x changshan-huyou</name>
    <dbReference type="NCBI Taxonomy" id="2935761"/>
    <lineage>
        <taxon>Eukaryota</taxon>
        <taxon>Viridiplantae</taxon>
        <taxon>Streptophyta</taxon>
        <taxon>Embryophyta</taxon>
        <taxon>Tracheophyta</taxon>
        <taxon>Spermatophyta</taxon>
        <taxon>Magnoliopsida</taxon>
        <taxon>eudicotyledons</taxon>
        <taxon>Gunneridae</taxon>
        <taxon>Pentapetalae</taxon>
        <taxon>rosids</taxon>
        <taxon>malvids</taxon>
        <taxon>Sapindales</taxon>
        <taxon>Rutaceae</taxon>
        <taxon>Aurantioideae</taxon>
        <taxon>Citrus</taxon>
    </lineage>
</organism>
<comment type="catalytic activity">
    <reaction evidence="16">
        <text>L-threonyl-[protein] + ATP = O-phospho-L-threonyl-[protein] + ADP + H(+)</text>
        <dbReference type="Rhea" id="RHEA:46608"/>
        <dbReference type="Rhea" id="RHEA-COMP:11060"/>
        <dbReference type="Rhea" id="RHEA-COMP:11605"/>
        <dbReference type="ChEBI" id="CHEBI:15378"/>
        <dbReference type="ChEBI" id="CHEBI:30013"/>
        <dbReference type="ChEBI" id="CHEBI:30616"/>
        <dbReference type="ChEBI" id="CHEBI:61977"/>
        <dbReference type="ChEBI" id="CHEBI:456216"/>
        <dbReference type="EC" id="2.7.11.1"/>
    </reaction>
</comment>
<comment type="caution">
    <text evidence="21">The sequence shown here is derived from an EMBL/GenBank/DDBJ whole genome shotgun (WGS) entry which is preliminary data.</text>
</comment>
<keyword evidence="15" id="KW-0675">Receptor</keyword>
<evidence type="ECO:0000256" key="12">
    <source>
        <dbReference type="ARBA" id="ARBA00022840"/>
    </source>
</evidence>
<evidence type="ECO:0000256" key="5">
    <source>
        <dbReference type="ARBA" id="ARBA00022614"/>
    </source>
</evidence>
<dbReference type="SUPFAM" id="SSF56112">
    <property type="entry name" value="Protein kinase-like (PK-like)"/>
    <property type="match status" value="1"/>
</dbReference>
<evidence type="ECO:0000256" key="6">
    <source>
        <dbReference type="ARBA" id="ARBA00022679"/>
    </source>
</evidence>
<dbReference type="Pfam" id="PF00069">
    <property type="entry name" value="Pkinase"/>
    <property type="match status" value="1"/>
</dbReference>
<name>A0AAP0QPZ2_9ROSI</name>
<proteinExistence type="inferred from homology"/>
<dbReference type="PANTHER" id="PTHR48007:SF67">
    <property type="entry name" value="POLLEN RECEPTOR-LIKE KINASE 1"/>
    <property type="match status" value="1"/>
</dbReference>
<dbReference type="InterPro" id="IPR000719">
    <property type="entry name" value="Prot_kinase_dom"/>
</dbReference>
<dbReference type="PROSITE" id="PS51257">
    <property type="entry name" value="PROKAR_LIPOPROTEIN"/>
    <property type="match status" value="1"/>
</dbReference>
<feature type="chain" id="PRO_5042877742" description="non-specific serine/threonine protein kinase" evidence="19">
    <location>
        <begin position="33"/>
        <end position="655"/>
    </location>
</feature>
<dbReference type="GO" id="GO:0004674">
    <property type="term" value="F:protein serine/threonine kinase activity"/>
    <property type="evidence" value="ECO:0007669"/>
    <property type="project" value="UniProtKB-EC"/>
</dbReference>
<evidence type="ECO:0000256" key="9">
    <source>
        <dbReference type="ARBA" id="ARBA00022737"/>
    </source>
</evidence>
<evidence type="ECO:0000256" key="15">
    <source>
        <dbReference type="ARBA" id="ARBA00023170"/>
    </source>
</evidence>
<evidence type="ECO:0000256" key="2">
    <source>
        <dbReference type="ARBA" id="ARBA00008684"/>
    </source>
</evidence>
<evidence type="ECO:0000256" key="8">
    <source>
        <dbReference type="ARBA" id="ARBA00022729"/>
    </source>
</evidence>
<evidence type="ECO:0000256" key="7">
    <source>
        <dbReference type="ARBA" id="ARBA00022692"/>
    </source>
</evidence>
<dbReference type="Gene3D" id="1.10.510.10">
    <property type="entry name" value="Transferase(Phosphotransferase) domain 1"/>
    <property type="match status" value="1"/>
</dbReference>
<keyword evidence="9" id="KW-0677">Repeat</keyword>
<dbReference type="FunFam" id="3.30.200.20:FF:000307">
    <property type="entry name" value="pollen receptor-like kinase 1"/>
    <property type="match status" value="1"/>
</dbReference>
<dbReference type="PROSITE" id="PS50011">
    <property type="entry name" value="PROTEIN_KINASE_DOM"/>
    <property type="match status" value="1"/>
</dbReference>
<dbReference type="Pfam" id="PF08263">
    <property type="entry name" value="LRRNT_2"/>
    <property type="match status" value="1"/>
</dbReference>
<evidence type="ECO:0000256" key="13">
    <source>
        <dbReference type="ARBA" id="ARBA00022989"/>
    </source>
</evidence>
<evidence type="ECO:0000256" key="17">
    <source>
        <dbReference type="ARBA" id="ARBA00048679"/>
    </source>
</evidence>
<keyword evidence="4" id="KW-0597">Phosphoprotein</keyword>
<dbReference type="GO" id="GO:0005524">
    <property type="term" value="F:ATP binding"/>
    <property type="evidence" value="ECO:0007669"/>
    <property type="project" value="UniProtKB-KW"/>
</dbReference>
<dbReference type="InterPro" id="IPR032675">
    <property type="entry name" value="LRR_dom_sf"/>
</dbReference>
<dbReference type="Pfam" id="PF13855">
    <property type="entry name" value="LRR_8"/>
    <property type="match status" value="1"/>
</dbReference>
<sequence length="655" mass="72550">MAKEAATNHISRPTTILLMLLAACFVVATCRGETDAEKLLKFRNSLTTSNGGDSALKDWEESPTPCTNDTQNWTGVRCSRGIVIGLRLENMNLMGMIDVDTLSRLPGLRSLSFINNSFDGPMPSVGKLTLRALYLSLNKFTGEIPSDAFAGMDQLKKVHLARNHFSGQIPKSLAGLQKLLQLNLEGNSFQGKIPDFPLAHLTLLNLSYNQLVGRIPDTLSNFDATSFQGNKGLCGKPLEACKSSISKKTILIICTVAGATLALAAIVVFSCTRGNNSKTSEPIIVNKTQETKALKKFGANNYPDMGQNEIQSSDCYFVNSQNDEISKLHFVNNNREIFELNDLLRASAEVLGSGSFGSSYKAVLLTGPAMVVKRFRQMSNVGKEDFHEHMTRLGSLSHPNLLPLIAFYYRKEEKLLVSDFVPNGSLANLLHVRRAPGQPGLDWPIRLKIIKGVAKGLAYLYKEFPGVTLPHGHLKSSNVLLDNAYEPLLTDYALVPIVNKEHAQLHMVAYKSPEFNQTDGVTRKTDVWSLGILILELLTGKFPANYLAQGKGANEDLATWVNSVVREEWTGEVFDKDMRGTKSGEGEMLKLLKIGMCCCEWNAERRWDLREAVEKIMELKERDNDNEDYSSYASEDYVYSSRAMTDEDFSFSVAG</sequence>
<comment type="similarity">
    <text evidence="2">Belongs to the protein kinase superfamily. Ser/Thr protein kinase family.</text>
</comment>
<dbReference type="Pfam" id="PF00560">
    <property type="entry name" value="LRR_1"/>
    <property type="match status" value="1"/>
</dbReference>
<keyword evidence="22" id="KW-1185">Reference proteome</keyword>
<evidence type="ECO:0000256" key="18">
    <source>
        <dbReference type="SAM" id="Phobius"/>
    </source>
</evidence>
<gene>
    <name evidence="21" type="ORF">WN944_000031</name>
</gene>
<comment type="catalytic activity">
    <reaction evidence="17">
        <text>L-seryl-[protein] + ATP = O-phospho-L-seryl-[protein] + ADP + H(+)</text>
        <dbReference type="Rhea" id="RHEA:17989"/>
        <dbReference type="Rhea" id="RHEA-COMP:9863"/>
        <dbReference type="Rhea" id="RHEA-COMP:11604"/>
        <dbReference type="ChEBI" id="CHEBI:15378"/>
        <dbReference type="ChEBI" id="CHEBI:29999"/>
        <dbReference type="ChEBI" id="CHEBI:30616"/>
        <dbReference type="ChEBI" id="CHEBI:83421"/>
        <dbReference type="ChEBI" id="CHEBI:456216"/>
        <dbReference type="EC" id="2.7.11.1"/>
    </reaction>
</comment>
<dbReference type="EMBL" id="JBCGBO010000004">
    <property type="protein sequence ID" value="KAK9207685.1"/>
    <property type="molecule type" value="Genomic_DNA"/>
</dbReference>
<keyword evidence="5" id="KW-0433">Leucine-rich repeat</keyword>
<keyword evidence="11" id="KW-0418">Kinase</keyword>
<keyword evidence="8 19" id="KW-0732">Signal</keyword>
<dbReference type="InterPro" id="IPR013210">
    <property type="entry name" value="LRR_N_plant-typ"/>
</dbReference>
<dbReference type="Proteomes" id="UP001428341">
    <property type="component" value="Unassembled WGS sequence"/>
</dbReference>
<dbReference type="InterPro" id="IPR001611">
    <property type="entry name" value="Leu-rich_rpt"/>
</dbReference>
<evidence type="ECO:0000256" key="11">
    <source>
        <dbReference type="ARBA" id="ARBA00022777"/>
    </source>
</evidence>
<dbReference type="FunFam" id="3.80.10.10:FF:000722">
    <property type="entry name" value="Leucine-rich repeat receptor-like protein kinase"/>
    <property type="match status" value="1"/>
</dbReference>
<evidence type="ECO:0000259" key="20">
    <source>
        <dbReference type="PROSITE" id="PS50011"/>
    </source>
</evidence>
<dbReference type="GO" id="GO:0016020">
    <property type="term" value="C:membrane"/>
    <property type="evidence" value="ECO:0007669"/>
    <property type="project" value="UniProtKB-SubCell"/>
</dbReference>
<evidence type="ECO:0000313" key="22">
    <source>
        <dbReference type="Proteomes" id="UP001428341"/>
    </source>
</evidence>
<evidence type="ECO:0000256" key="19">
    <source>
        <dbReference type="SAM" id="SignalP"/>
    </source>
</evidence>
<dbReference type="PANTHER" id="PTHR48007">
    <property type="entry name" value="LEUCINE-RICH REPEAT RECEPTOR-LIKE PROTEIN KINASE PXC1"/>
    <property type="match status" value="1"/>
</dbReference>
<evidence type="ECO:0000313" key="21">
    <source>
        <dbReference type="EMBL" id="KAK9207685.1"/>
    </source>
</evidence>
<dbReference type="FunFam" id="1.10.510.10:FF:000480">
    <property type="entry name" value="Pollen receptor-like kinase 1"/>
    <property type="match status" value="1"/>
</dbReference>